<dbReference type="InterPro" id="IPR015943">
    <property type="entry name" value="WD40/YVTN_repeat-like_dom_sf"/>
</dbReference>
<feature type="compositionally biased region" description="Low complexity" evidence="2">
    <location>
        <begin position="1"/>
        <end position="18"/>
    </location>
</feature>
<feature type="compositionally biased region" description="Low complexity" evidence="2">
    <location>
        <begin position="276"/>
        <end position="292"/>
    </location>
</feature>
<dbReference type="InterPro" id="IPR036322">
    <property type="entry name" value="WD40_repeat_dom_sf"/>
</dbReference>
<feature type="region of interest" description="Disordered" evidence="2">
    <location>
        <begin position="1"/>
        <end position="24"/>
    </location>
</feature>
<evidence type="ECO:0000259" key="3">
    <source>
        <dbReference type="Pfam" id="PF23760"/>
    </source>
</evidence>
<accession>A0A4P9X5R1</accession>
<proteinExistence type="predicted"/>
<dbReference type="InterPro" id="IPR056151">
    <property type="entry name" value="Beta-prop_DCAF12"/>
</dbReference>
<protein>
    <recommendedName>
        <fullName evidence="3">DDB1- and CUL4-associated factor 12 beta-propeller domain-containing protein</fullName>
    </recommendedName>
</protein>
<gene>
    <name evidence="4" type="ORF">CXG81DRAFT_26800</name>
</gene>
<keyword evidence="5" id="KW-1185">Reference proteome</keyword>
<dbReference type="Gene3D" id="2.130.10.10">
    <property type="entry name" value="YVTN repeat-like/Quinoprotein amine dehydrogenase"/>
    <property type="match status" value="1"/>
</dbReference>
<evidence type="ECO:0000313" key="4">
    <source>
        <dbReference type="EMBL" id="RKP00485.1"/>
    </source>
</evidence>
<keyword evidence="1" id="KW-0853">WD repeat</keyword>
<dbReference type="STRING" id="1555241.A0A4P9X5R1"/>
<dbReference type="AlphaFoldDB" id="A0A4P9X5R1"/>
<feature type="domain" description="DDB1- and CUL4-associated factor 12 beta-propeller" evidence="3">
    <location>
        <begin position="302"/>
        <end position="438"/>
    </location>
</feature>
<dbReference type="Proteomes" id="UP000274922">
    <property type="component" value="Unassembled WGS sequence"/>
</dbReference>
<reference evidence="5" key="1">
    <citation type="journal article" date="2018" name="Nat. Microbiol.">
        <title>Leveraging single-cell genomics to expand the fungal tree of life.</title>
        <authorList>
            <person name="Ahrendt S.R."/>
            <person name="Quandt C.A."/>
            <person name="Ciobanu D."/>
            <person name="Clum A."/>
            <person name="Salamov A."/>
            <person name="Andreopoulos B."/>
            <person name="Cheng J.F."/>
            <person name="Woyke T."/>
            <person name="Pelin A."/>
            <person name="Henrissat B."/>
            <person name="Reynolds N.K."/>
            <person name="Benny G.L."/>
            <person name="Smith M.E."/>
            <person name="James T.Y."/>
            <person name="Grigoriev I.V."/>
        </authorList>
    </citation>
    <scope>NUCLEOTIDE SEQUENCE [LARGE SCALE GENOMIC DNA]</scope>
    <source>
        <strain evidence="5">ATCC 52028</strain>
    </source>
</reference>
<name>A0A4P9X5R1_9FUNG</name>
<evidence type="ECO:0000256" key="1">
    <source>
        <dbReference type="PROSITE-ProRule" id="PRU00221"/>
    </source>
</evidence>
<feature type="region of interest" description="Disordered" evidence="2">
    <location>
        <begin position="64"/>
        <end position="95"/>
    </location>
</feature>
<dbReference type="SMART" id="SM00320">
    <property type="entry name" value="WD40"/>
    <property type="match status" value="2"/>
</dbReference>
<feature type="compositionally biased region" description="Pro residues" evidence="2">
    <location>
        <begin position="293"/>
        <end position="303"/>
    </location>
</feature>
<sequence>MSPSAFAAPAAPLAPTASFKSGSAAVGPRLSAAATAPPPLSGAATATPCTLRFLEARRLGGLHPAAPHAAPLPLRPPSDARRLPETMRESRPIDLPGRDKVFSATWLHPQAVAVGTKCGDLLVVPVGRPHADPTPPAAAPVVVPWGATPDEVVAGHGIAWATPSAAAGAVGSCHALVVSPCGRFLAASRGTRVHLFLLPSMEQIALYAGHCGLVFSLAWISATAFVSASRDGTVRTWRLDPEWLEAADMSATAVALPSTWWRHLPTPQAAAVWAHPSSSSSSSSSSSGSPSSSPVPPWQQPSPSPAVVKVRAVAYESRVDCVAALGTDGTLRLFDARTSAGRHDDDGGGGGGVGVPLMEVAEPICLRHDRSHAKGLLAVGTQNGVQFVDARLARVVHMAPSLDAGWGVRSLDVRDDLVIVGGGLGRLGFYDVRAQAYVSWHAPGAPVDDDDGYDRGGGGGDMELFAETHLPIPMPVLRPMPAPAAAPAAAPFATATSSPWVSPSSSPPPPPLRGHTSAPSTKPAPNRYHETGAGWMRRDAVYRVHASHARVRHAVYALAWDAVGTRLLVGGGPLQQTLMGSYAALW</sequence>
<dbReference type="InterPro" id="IPR001680">
    <property type="entry name" value="WD40_rpt"/>
</dbReference>
<dbReference type="PROSITE" id="PS50082">
    <property type="entry name" value="WD_REPEATS_2"/>
    <property type="match status" value="1"/>
</dbReference>
<feature type="repeat" description="WD" evidence="1">
    <location>
        <begin position="207"/>
        <end position="240"/>
    </location>
</feature>
<evidence type="ECO:0000256" key="2">
    <source>
        <dbReference type="SAM" id="MobiDB-lite"/>
    </source>
</evidence>
<dbReference type="EMBL" id="ML014213">
    <property type="protein sequence ID" value="RKP00485.1"/>
    <property type="molecule type" value="Genomic_DNA"/>
</dbReference>
<feature type="domain" description="DDB1- and CUL4-associated factor 12 beta-propeller" evidence="3">
    <location>
        <begin position="172"/>
        <end position="257"/>
    </location>
</feature>
<feature type="region of interest" description="Disordered" evidence="2">
    <location>
        <begin position="496"/>
        <end position="530"/>
    </location>
</feature>
<organism evidence="4 5">
    <name type="scientific">Caulochytrium protostelioides</name>
    <dbReference type="NCBI Taxonomy" id="1555241"/>
    <lineage>
        <taxon>Eukaryota</taxon>
        <taxon>Fungi</taxon>
        <taxon>Fungi incertae sedis</taxon>
        <taxon>Chytridiomycota</taxon>
        <taxon>Chytridiomycota incertae sedis</taxon>
        <taxon>Chytridiomycetes</taxon>
        <taxon>Caulochytriales</taxon>
        <taxon>Caulochytriaceae</taxon>
        <taxon>Caulochytrium</taxon>
    </lineage>
</organism>
<feature type="compositionally biased region" description="Basic and acidic residues" evidence="2">
    <location>
        <begin position="78"/>
        <end position="95"/>
    </location>
</feature>
<dbReference type="Pfam" id="PF23760">
    <property type="entry name" value="Beta-prop_DCAF12"/>
    <property type="match status" value="2"/>
</dbReference>
<dbReference type="OrthoDB" id="10251741at2759"/>
<dbReference type="SUPFAM" id="SSF50978">
    <property type="entry name" value="WD40 repeat-like"/>
    <property type="match status" value="1"/>
</dbReference>
<feature type="region of interest" description="Disordered" evidence="2">
    <location>
        <begin position="274"/>
        <end position="303"/>
    </location>
</feature>
<evidence type="ECO:0000313" key="5">
    <source>
        <dbReference type="Proteomes" id="UP000274922"/>
    </source>
</evidence>